<keyword evidence="1" id="KW-0285">Flavoprotein</keyword>
<evidence type="ECO:0000259" key="3">
    <source>
        <dbReference type="Pfam" id="PF07992"/>
    </source>
</evidence>
<reference evidence="4 5" key="1">
    <citation type="submission" date="2020-08" db="EMBL/GenBank/DDBJ databases">
        <title>Genomic Encyclopedia of Type Strains, Phase IV (KMG-V): Genome sequencing to study the core and pangenomes of soil and plant-associated prokaryotes.</title>
        <authorList>
            <person name="Whitman W."/>
        </authorList>
    </citation>
    <scope>NUCLEOTIDE SEQUENCE [LARGE SCALE GENOMIC DNA]</scope>
    <source>
        <strain evidence="4 5">MP601</strain>
    </source>
</reference>
<dbReference type="EMBL" id="JACHCA010000019">
    <property type="protein sequence ID" value="MBB6130999.1"/>
    <property type="molecule type" value="Genomic_DNA"/>
</dbReference>
<dbReference type="PRINTS" id="PR00368">
    <property type="entry name" value="FADPNR"/>
</dbReference>
<dbReference type="InterPro" id="IPR050097">
    <property type="entry name" value="Ferredoxin-NADP_redctase_2"/>
</dbReference>
<accession>A0A841JIL4</accession>
<dbReference type="RefSeq" id="WP_260170988.1">
    <property type="nucleotide sequence ID" value="NZ_JACHCA010000019.1"/>
</dbReference>
<name>A0A841JIL4_9SPHI</name>
<dbReference type="SUPFAM" id="SSF51905">
    <property type="entry name" value="FAD/NAD(P)-binding domain"/>
    <property type="match status" value="1"/>
</dbReference>
<dbReference type="InterPro" id="IPR036188">
    <property type="entry name" value="FAD/NAD-bd_sf"/>
</dbReference>
<dbReference type="Pfam" id="PF07992">
    <property type="entry name" value="Pyr_redox_2"/>
    <property type="match status" value="1"/>
</dbReference>
<proteinExistence type="predicted"/>
<feature type="domain" description="FAD/NAD(P)-binding" evidence="3">
    <location>
        <begin position="14"/>
        <end position="285"/>
    </location>
</feature>
<dbReference type="PANTHER" id="PTHR48105">
    <property type="entry name" value="THIOREDOXIN REDUCTASE 1-RELATED-RELATED"/>
    <property type="match status" value="1"/>
</dbReference>
<protein>
    <submittedName>
        <fullName evidence="4">Thioredoxin reductase</fullName>
    </submittedName>
</protein>
<dbReference type="Gene3D" id="3.50.50.60">
    <property type="entry name" value="FAD/NAD(P)-binding domain"/>
    <property type="match status" value="2"/>
</dbReference>
<dbReference type="AlphaFoldDB" id="A0A841JIL4"/>
<dbReference type="InterPro" id="IPR023753">
    <property type="entry name" value="FAD/NAD-binding_dom"/>
</dbReference>
<comment type="caution">
    <text evidence="4">The sequence shown here is derived from an EMBL/GenBank/DDBJ whole genome shotgun (WGS) entry which is preliminary data.</text>
</comment>
<evidence type="ECO:0000256" key="2">
    <source>
        <dbReference type="ARBA" id="ARBA00023002"/>
    </source>
</evidence>
<evidence type="ECO:0000256" key="1">
    <source>
        <dbReference type="ARBA" id="ARBA00022630"/>
    </source>
</evidence>
<dbReference type="PRINTS" id="PR00469">
    <property type="entry name" value="PNDRDTASEII"/>
</dbReference>
<keyword evidence="2" id="KW-0560">Oxidoreductase</keyword>
<evidence type="ECO:0000313" key="4">
    <source>
        <dbReference type="EMBL" id="MBB6130999.1"/>
    </source>
</evidence>
<sequence length="309" mass="33855">MKMKVMNSFETDFEVIIIGGSYAGLSAATSLGRALRKVLVIDSGRPCNQQTPHSHNFLTRDGETPAAITQIALEQLMMYDTVKLIADTAIEAIAKEDGFRIQTLSGKKYIAKKLLFATGIKDVMPDISGFAECWGISVIHCPYCHGYEVRQQPTGILGNGDVGYEYVKLINNWTKDLTLFTNGVSTLSVEQVKNLQSRNVNIEENRIREIVHENGQLKGISLENDEIYLINALYHRPAFVQHSDLPVKLGCELTDAGYINVDGFGRASIPGVYAAGDNTTPMRAVSMSVALGTAAGAFINKDLIDNSYI</sequence>
<dbReference type="Proteomes" id="UP000548326">
    <property type="component" value="Unassembled WGS sequence"/>
</dbReference>
<evidence type="ECO:0000313" key="5">
    <source>
        <dbReference type="Proteomes" id="UP000548326"/>
    </source>
</evidence>
<dbReference type="GO" id="GO:0016491">
    <property type="term" value="F:oxidoreductase activity"/>
    <property type="evidence" value="ECO:0007669"/>
    <property type="project" value="UniProtKB-KW"/>
</dbReference>
<organism evidence="4 5">
    <name type="scientific">Mucilaginibacter lappiensis</name>
    <dbReference type="NCBI Taxonomy" id="354630"/>
    <lineage>
        <taxon>Bacteria</taxon>
        <taxon>Pseudomonadati</taxon>
        <taxon>Bacteroidota</taxon>
        <taxon>Sphingobacteriia</taxon>
        <taxon>Sphingobacteriales</taxon>
        <taxon>Sphingobacteriaceae</taxon>
        <taxon>Mucilaginibacter</taxon>
    </lineage>
</organism>
<gene>
    <name evidence="4" type="ORF">HDF22_005150</name>
</gene>